<keyword evidence="3" id="KW-1185">Reference proteome</keyword>
<dbReference type="Pfam" id="PF14520">
    <property type="entry name" value="HHH_5"/>
    <property type="match status" value="1"/>
</dbReference>
<evidence type="ECO:0000313" key="2">
    <source>
        <dbReference type="EMBL" id="QRR01575.1"/>
    </source>
</evidence>
<evidence type="ECO:0000256" key="1">
    <source>
        <dbReference type="SAM" id="Phobius"/>
    </source>
</evidence>
<dbReference type="RefSeq" id="WP_204664063.1">
    <property type="nucleotide sequence ID" value="NZ_CP056775.1"/>
</dbReference>
<keyword evidence="1" id="KW-0812">Transmembrane</keyword>
<protein>
    <recommendedName>
        <fullName evidence="4">Helix-hairpin-helix domain-containing protein</fullName>
    </recommendedName>
</protein>
<sequence>MTYAMLTHTQEVAISTGVLLVLLCAAAFVGWIMGGKTADQKVNELSELVEVKKAALEEARLAKKPKNEAIVATHASKVVYPAAPEPHAPDDLTIIDGIGPRTAELLNKEGIQTFEQLAEASILRIARILKNAGPRFQVQDPTLWPKQAKLAHEKKWEELEKLKTLLISGK</sequence>
<proteinExistence type="predicted"/>
<organism evidence="2 3">
    <name type="scientific">Dyadobacter sandarakinus</name>
    <dbReference type="NCBI Taxonomy" id="2747268"/>
    <lineage>
        <taxon>Bacteria</taxon>
        <taxon>Pseudomonadati</taxon>
        <taxon>Bacteroidota</taxon>
        <taxon>Cytophagia</taxon>
        <taxon>Cytophagales</taxon>
        <taxon>Spirosomataceae</taxon>
        <taxon>Dyadobacter</taxon>
    </lineage>
</organism>
<keyword evidence="1" id="KW-1133">Transmembrane helix</keyword>
<reference evidence="2 3" key="1">
    <citation type="submission" date="2020-06" db="EMBL/GenBank/DDBJ databases">
        <title>Dyadobacter sandarakinus sp. nov., isolated from the soil of the Arctic Yellow River Station.</title>
        <authorList>
            <person name="Zhang Y."/>
            <person name="Peng F."/>
        </authorList>
    </citation>
    <scope>NUCLEOTIDE SEQUENCE [LARGE SCALE GENOMIC DNA]</scope>
    <source>
        <strain evidence="2 3">Q3-56</strain>
    </source>
</reference>
<keyword evidence="1" id="KW-0472">Membrane</keyword>
<accession>A0ABX7I6Q0</accession>
<dbReference type="Gene3D" id="1.10.150.20">
    <property type="entry name" value="5' to 3' exonuclease, C-terminal subdomain"/>
    <property type="match status" value="1"/>
</dbReference>
<evidence type="ECO:0000313" key="3">
    <source>
        <dbReference type="Proteomes" id="UP000612680"/>
    </source>
</evidence>
<dbReference type="Proteomes" id="UP000612680">
    <property type="component" value="Chromosome"/>
</dbReference>
<feature type="transmembrane region" description="Helical" evidence="1">
    <location>
        <begin position="12"/>
        <end position="33"/>
    </location>
</feature>
<evidence type="ECO:0008006" key="4">
    <source>
        <dbReference type="Google" id="ProtNLM"/>
    </source>
</evidence>
<dbReference type="EMBL" id="CP056775">
    <property type="protein sequence ID" value="QRR01575.1"/>
    <property type="molecule type" value="Genomic_DNA"/>
</dbReference>
<gene>
    <name evidence="2" type="ORF">HWI92_12000</name>
</gene>
<name>A0ABX7I6Q0_9BACT</name>